<name>A0A8H6HEY5_9AGAR</name>
<gene>
    <name evidence="2" type="ORF">DFP72DRAFT_1077896</name>
</gene>
<keyword evidence="1" id="KW-1133">Transmembrane helix</keyword>
<evidence type="ECO:0000313" key="2">
    <source>
        <dbReference type="EMBL" id="KAF6744997.1"/>
    </source>
</evidence>
<proteinExistence type="predicted"/>
<dbReference type="SUPFAM" id="SSF52047">
    <property type="entry name" value="RNI-like"/>
    <property type="match status" value="1"/>
</dbReference>
<keyword evidence="1" id="KW-0812">Transmembrane</keyword>
<evidence type="ECO:0000256" key="1">
    <source>
        <dbReference type="SAM" id="Phobius"/>
    </source>
</evidence>
<reference evidence="2 3" key="1">
    <citation type="submission" date="2020-07" db="EMBL/GenBank/DDBJ databases">
        <title>Comparative genomics of pyrophilous fungi reveals a link between fire events and developmental genes.</title>
        <authorList>
            <consortium name="DOE Joint Genome Institute"/>
            <person name="Steindorff A.S."/>
            <person name="Carver A."/>
            <person name="Calhoun S."/>
            <person name="Stillman K."/>
            <person name="Liu H."/>
            <person name="Lipzen A."/>
            <person name="Pangilinan J."/>
            <person name="Labutti K."/>
            <person name="Bruns T.D."/>
            <person name="Grigoriev I.V."/>
        </authorList>
    </citation>
    <scope>NUCLEOTIDE SEQUENCE [LARGE SCALE GENOMIC DNA]</scope>
    <source>
        <strain evidence="2 3">CBS 144469</strain>
    </source>
</reference>
<feature type="transmembrane region" description="Helical" evidence="1">
    <location>
        <begin position="626"/>
        <end position="648"/>
    </location>
</feature>
<comment type="caution">
    <text evidence="2">The sequence shown here is derived from an EMBL/GenBank/DDBJ whole genome shotgun (WGS) entry which is preliminary data.</text>
</comment>
<keyword evidence="1" id="KW-0472">Membrane</keyword>
<evidence type="ECO:0008006" key="4">
    <source>
        <dbReference type="Google" id="ProtNLM"/>
    </source>
</evidence>
<evidence type="ECO:0000313" key="3">
    <source>
        <dbReference type="Proteomes" id="UP000521943"/>
    </source>
</evidence>
<sequence>MVELPPRLVNVWSDFVPLLCRCIELHVSAVGTEPEWGCRIPVSLSDDKMGFEGRVLGISITLLWKAMRIKDLPVNSDVFSDIFLASVLGLIEDHPRALAREGDKLREVIMNVNSSSLKKRSIDDWLAADDKSDLRVALAVVRRESACRGLLATTVDSLIAERKSYATFAQTLAVEFLFALLLIEGLSHSLLEEQKMELADAFRTMVFRSPFTDRAIRQMTFVVFRSILVQLKGLFSSWTFREANLELLLGISDLSDQEVGVHFQKIRSDIRAECMSSDVGVQSSFPEGSFTFIPPEILSIVFTLACPSLFKDHSARRQVLWLASVCRRWRKVCLTTPPLWCAIVLQPRKCSSFHSIIPGPPIVDTYPLLEGWLDRARGVPKKVMLEALNCHCYETHHLASIPPIFGMLLSRGPTLEHLTFNVNSVIAFNSFIGSLPLPDDTSPNRPWDTLKSLVLCFNYQQESAGAEEIHALDVALQTLPMVERLELILPPLPTAAVIGTPLKLANDHMRVLTELTLQSSWMGVSLLDIIGHLAIIRRLSLDFDYTYELRHRVDDPTLVRLRAAPLKLKYLQSLTISNSDADLLRYITTPTLTTLNLDLDMGIEDGIAFPSLLSLYIRRSHIQRSLVSMMLSGACTIPFLLGAALSILPSLKHLTISNPFFIGSSPLFIDFHAPGSPSLLPGLETLVLANFPASYDVSFDHSCLLSTERHRIFGLSLTYARDP</sequence>
<dbReference type="AlphaFoldDB" id="A0A8H6HEY5"/>
<accession>A0A8H6HEY5</accession>
<keyword evidence="3" id="KW-1185">Reference proteome</keyword>
<organism evidence="2 3">
    <name type="scientific">Ephemerocybe angulata</name>
    <dbReference type="NCBI Taxonomy" id="980116"/>
    <lineage>
        <taxon>Eukaryota</taxon>
        <taxon>Fungi</taxon>
        <taxon>Dikarya</taxon>
        <taxon>Basidiomycota</taxon>
        <taxon>Agaricomycotina</taxon>
        <taxon>Agaricomycetes</taxon>
        <taxon>Agaricomycetidae</taxon>
        <taxon>Agaricales</taxon>
        <taxon>Agaricineae</taxon>
        <taxon>Psathyrellaceae</taxon>
        <taxon>Ephemerocybe</taxon>
    </lineage>
</organism>
<dbReference type="EMBL" id="JACGCI010000111">
    <property type="protein sequence ID" value="KAF6744997.1"/>
    <property type="molecule type" value="Genomic_DNA"/>
</dbReference>
<dbReference type="OrthoDB" id="2269034at2759"/>
<protein>
    <recommendedName>
        <fullName evidence="4">F-box domain-containing protein</fullName>
    </recommendedName>
</protein>
<dbReference type="Proteomes" id="UP000521943">
    <property type="component" value="Unassembled WGS sequence"/>
</dbReference>